<dbReference type="EMBL" id="MN738758">
    <property type="protein sequence ID" value="QHS83489.1"/>
    <property type="molecule type" value="Genomic_DNA"/>
</dbReference>
<reference evidence="1" key="1">
    <citation type="journal article" date="2020" name="Nature">
        <title>Giant virus diversity and host interactions through global metagenomics.</title>
        <authorList>
            <person name="Schulz F."/>
            <person name="Roux S."/>
            <person name="Paez-Espino D."/>
            <person name="Jungbluth S."/>
            <person name="Walsh D.A."/>
            <person name="Denef V.J."/>
            <person name="McMahon K.D."/>
            <person name="Konstantinidis K.T."/>
            <person name="Eloe-Fadrosh E.A."/>
            <person name="Kyrpides N.C."/>
            <person name="Woyke T."/>
        </authorList>
    </citation>
    <scope>NUCLEOTIDE SEQUENCE</scope>
    <source>
        <strain evidence="1">GVMAG-S-ERX555943-30</strain>
    </source>
</reference>
<dbReference type="AlphaFoldDB" id="A0A6C0AU68"/>
<sequence>MGQKYYYDPKHGGCLRMVTRIDKTTSVIKGAYGDDEELKGFWFAKIEHLSENKEIDGKQYNMIVDFEMKKELAHKRKLYAYMGSNRKIRWEDGNVWLQMYWA</sequence>
<evidence type="ECO:0000313" key="1">
    <source>
        <dbReference type="EMBL" id="QHS83489.1"/>
    </source>
</evidence>
<organism evidence="1">
    <name type="scientific">viral metagenome</name>
    <dbReference type="NCBI Taxonomy" id="1070528"/>
    <lineage>
        <taxon>unclassified sequences</taxon>
        <taxon>metagenomes</taxon>
        <taxon>organismal metagenomes</taxon>
    </lineage>
</organism>
<accession>A0A6C0AU68</accession>
<protein>
    <submittedName>
        <fullName evidence="1">Uncharacterized protein</fullName>
    </submittedName>
</protein>
<proteinExistence type="predicted"/>
<name>A0A6C0AU68_9ZZZZ</name>